<dbReference type="HAMAP" id="MF_01805">
    <property type="entry name" value="ScpA"/>
    <property type="match status" value="1"/>
</dbReference>
<dbReference type="GO" id="GO:0005737">
    <property type="term" value="C:cytoplasm"/>
    <property type="evidence" value="ECO:0007669"/>
    <property type="project" value="UniProtKB-SubCell"/>
</dbReference>
<dbReference type="PANTHER" id="PTHR33969:SF2">
    <property type="entry name" value="SEGREGATION AND CONDENSATION PROTEIN A"/>
    <property type="match status" value="1"/>
</dbReference>
<evidence type="ECO:0000256" key="2">
    <source>
        <dbReference type="ARBA" id="ARBA00044777"/>
    </source>
</evidence>
<dbReference type="EMBL" id="DXIE01000003">
    <property type="protein sequence ID" value="HIV61264.1"/>
    <property type="molecule type" value="Genomic_DNA"/>
</dbReference>
<dbReference type="Pfam" id="PF02616">
    <property type="entry name" value="SMC_ScpA"/>
    <property type="match status" value="1"/>
</dbReference>
<dbReference type="InterPro" id="IPR003768">
    <property type="entry name" value="ScpA"/>
</dbReference>
<keyword evidence="3" id="KW-0132">Cell division</keyword>
<keyword evidence="3" id="KW-0131">Cell cycle</keyword>
<name>A0A9D1PFS9_9FIRM</name>
<gene>
    <name evidence="3" type="primary">scpA</name>
    <name evidence="4" type="ORF">H9746_00190</name>
</gene>
<evidence type="ECO:0000313" key="4">
    <source>
        <dbReference type="EMBL" id="HIV61264.1"/>
    </source>
</evidence>
<evidence type="ECO:0000256" key="3">
    <source>
        <dbReference type="HAMAP-Rule" id="MF_01805"/>
    </source>
</evidence>
<dbReference type="AlphaFoldDB" id="A0A9D1PFS9"/>
<reference evidence="4" key="1">
    <citation type="journal article" date="2021" name="PeerJ">
        <title>Extensive microbial diversity within the chicken gut microbiome revealed by metagenomics and culture.</title>
        <authorList>
            <person name="Gilroy R."/>
            <person name="Ravi A."/>
            <person name="Getino M."/>
            <person name="Pursley I."/>
            <person name="Horton D.L."/>
            <person name="Alikhan N.F."/>
            <person name="Baker D."/>
            <person name="Gharbi K."/>
            <person name="Hall N."/>
            <person name="Watson M."/>
            <person name="Adriaenssens E.M."/>
            <person name="Foster-Nyarko E."/>
            <person name="Jarju S."/>
            <person name="Secka A."/>
            <person name="Antonio M."/>
            <person name="Oren A."/>
            <person name="Chaudhuri R.R."/>
            <person name="La Ragione R."/>
            <person name="Hildebrand F."/>
            <person name="Pallen M.J."/>
        </authorList>
    </citation>
    <scope>NUCLEOTIDE SEQUENCE</scope>
    <source>
        <strain evidence="4">CHK193-4272</strain>
    </source>
</reference>
<evidence type="ECO:0000313" key="5">
    <source>
        <dbReference type="Proteomes" id="UP000886808"/>
    </source>
</evidence>
<comment type="function">
    <text evidence="3">Participates in chromosomal partition during cell division. May act via the formation of a condensin-like complex containing Smc and ScpB that pull DNA away from mid-cell into both cell halves.</text>
</comment>
<reference evidence="4" key="2">
    <citation type="submission" date="2021-04" db="EMBL/GenBank/DDBJ databases">
        <authorList>
            <person name="Gilroy R."/>
        </authorList>
    </citation>
    <scope>NUCLEOTIDE SEQUENCE</scope>
    <source>
        <strain evidence="4">CHK193-4272</strain>
    </source>
</reference>
<comment type="subcellular location">
    <subcellularLocation>
        <location evidence="3">Cytoplasm</location>
    </subcellularLocation>
    <text evidence="3">Associated with two foci at the outer edges of the nucleoid region in young cells, and at four foci within both cell halves in older cells.</text>
</comment>
<evidence type="ECO:0000256" key="1">
    <source>
        <dbReference type="ARBA" id="ARBA00022829"/>
    </source>
</evidence>
<organism evidence="4 5">
    <name type="scientific">Candidatus Butyricicoccus avistercoris</name>
    <dbReference type="NCBI Taxonomy" id="2838518"/>
    <lineage>
        <taxon>Bacteria</taxon>
        <taxon>Bacillati</taxon>
        <taxon>Bacillota</taxon>
        <taxon>Clostridia</taxon>
        <taxon>Eubacteriales</taxon>
        <taxon>Butyricicoccaceae</taxon>
        <taxon>Butyricicoccus</taxon>
    </lineage>
</organism>
<dbReference type="GO" id="GO:0006260">
    <property type="term" value="P:DNA replication"/>
    <property type="evidence" value="ECO:0007669"/>
    <property type="project" value="UniProtKB-UniRule"/>
</dbReference>
<dbReference type="GO" id="GO:0051301">
    <property type="term" value="P:cell division"/>
    <property type="evidence" value="ECO:0007669"/>
    <property type="project" value="UniProtKB-KW"/>
</dbReference>
<dbReference type="Proteomes" id="UP000886808">
    <property type="component" value="Unassembled WGS sequence"/>
</dbReference>
<protein>
    <recommendedName>
        <fullName evidence="2 3">Segregation and condensation protein A</fullName>
    </recommendedName>
</protein>
<keyword evidence="3" id="KW-0963">Cytoplasm</keyword>
<dbReference type="GO" id="GO:0007059">
    <property type="term" value="P:chromosome segregation"/>
    <property type="evidence" value="ECO:0007669"/>
    <property type="project" value="UniProtKB-UniRule"/>
</dbReference>
<sequence length="245" mass="28011">MENITFHLDSFDGPLDLLLHLIAKNKVSIYDIPISEILKQYLDVLNEARSMNLEIASEFIAMASELVLIKSKMLLPRHDKEDEQAEDPRAKLALMLLEYQKIKLATPFLAKQVKFGENMYIKPPEQLSYKVEYKHCTNDLIRAAKHLLRRTERKIPPSIRAFSGIVGKENVPVSTMIDRILQLFSVKNHLSFNELFDNTQSRSEVVATFLAVLELSKTHRILLDGTQDNSYITLVSPNGEEDLDS</sequence>
<comment type="subunit">
    <text evidence="3">Component of a cohesin-like complex composed of ScpA, ScpB and the Smc homodimer, in which ScpA and ScpB bind to the head domain of Smc. The presence of the three proteins is required for the association of the complex with DNA.</text>
</comment>
<comment type="similarity">
    <text evidence="3">Belongs to the ScpA family.</text>
</comment>
<keyword evidence="1 3" id="KW-0159">Chromosome partition</keyword>
<comment type="caution">
    <text evidence="4">The sequence shown here is derived from an EMBL/GenBank/DDBJ whole genome shotgun (WGS) entry which is preliminary data.</text>
</comment>
<proteinExistence type="inferred from homology"/>
<dbReference type="Gene3D" id="6.10.250.2410">
    <property type="match status" value="1"/>
</dbReference>
<accession>A0A9D1PFS9</accession>
<dbReference type="PANTHER" id="PTHR33969">
    <property type="entry name" value="SEGREGATION AND CONDENSATION PROTEIN A"/>
    <property type="match status" value="1"/>
</dbReference>